<reference evidence="2 3" key="1">
    <citation type="submission" date="2018-11" db="EMBL/GenBank/DDBJ databases">
        <title>Complete genome sequence of multidrug-resistant Aeromonas veronii strain MS-18-37.</title>
        <authorList>
            <person name="Abdelhamed H."/>
            <person name="Lawrence M."/>
            <person name="Waldbieser G."/>
        </authorList>
    </citation>
    <scope>NUCLEOTIDE SEQUENCE [LARGE SCALE GENOMIC DNA]</scope>
    <source>
        <strain evidence="2 3">MS-18-37</strain>
    </source>
</reference>
<organism evidence="2 3">
    <name type="scientific">Aeromonas veronii</name>
    <dbReference type="NCBI Taxonomy" id="654"/>
    <lineage>
        <taxon>Bacteria</taxon>
        <taxon>Pseudomonadati</taxon>
        <taxon>Pseudomonadota</taxon>
        <taxon>Gammaproteobacteria</taxon>
        <taxon>Aeromonadales</taxon>
        <taxon>Aeromonadaceae</taxon>
        <taxon>Aeromonas</taxon>
    </lineage>
</organism>
<proteinExistence type="predicted"/>
<accession>A0AAN1UPC5</accession>
<keyword evidence="1" id="KW-0175">Coiled coil</keyword>
<dbReference type="EMBL" id="CP033604">
    <property type="protein sequence ID" value="AYV36593.1"/>
    <property type="molecule type" value="Genomic_DNA"/>
</dbReference>
<dbReference type="RefSeq" id="WP_123172661.1">
    <property type="nucleotide sequence ID" value="NZ_CAWQTW010000002.1"/>
</dbReference>
<dbReference type="AlphaFoldDB" id="A0AAN1UPC5"/>
<protein>
    <submittedName>
        <fullName evidence="2">Uncharacterized protein</fullName>
    </submittedName>
</protein>
<evidence type="ECO:0000313" key="2">
    <source>
        <dbReference type="EMBL" id="AYV36593.1"/>
    </source>
</evidence>
<gene>
    <name evidence="2" type="ORF">EFI48_07080</name>
</gene>
<feature type="coiled-coil region" evidence="1">
    <location>
        <begin position="111"/>
        <end position="138"/>
    </location>
</feature>
<sequence length="139" mass="15878">MKSNNGLEKCYAAFQRLKEGKPELAKYKNLAPSAITLSVVSQEAGLDAGYLKPKREKHQPLITLINAYKNEIESPRTIKKRELESIKLAKDLGEEEIKSLKMQLDAALGRELLLVRQLQKLEEKIEELKKDLNTNILQY</sequence>
<name>A0AAN1UPC5_AERVE</name>
<dbReference type="Proteomes" id="UP000267614">
    <property type="component" value="Chromosome"/>
</dbReference>
<evidence type="ECO:0000313" key="3">
    <source>
        <dbReference type="Proteomes" id="UP000267614"/>
    </source>
</evidence>
<evidence type="ECO:0000256" key="1">
    <source>
        <dbReference type="SAM" id="Coils"/>
    </source>
</evidence>